<feature type="transmembrane region" description="Helical" evidence="6">
    <location>
        <begin position="410"/>
        <end position="427"/>
    </location>
</feature>
<keyword evidence="5 6" id="KW-0472">Membrane</keyword>
<organism evidence="7 8">
    <name type="scientific">Pseudalgibacter alginicilyticus</name>
    <dbReference type="NCBI Taxonomy" id="1736674"/>
    <lineage>
        <taxon>Bacteria</taxon>
        <taxon>Pseudomonadati</taxon>
        <taxon>Bacteroidota</taxon>
        <taxon>Flavobacteriia</taxon>
        <taxon>Flavobacteriales</taxon>
        <taxon>Flavobacteriaceae</taxon>
        <taxon>Pseudalgibacter</taxon>
    </lineage>
</organism>
<dbReference type="InterPro" id="IPR011701">
    <property type="entry name" value="MFS"/>
</dbReference>
<evidence type="ECO:0000256" key="4">
    <source>
        <dbReference type="ARBA" id="ARBA00022989"/>
    </source>
</evidence>
<sequence length="443" mass="48275">MKNTPTIQVVSKKVLMPFILVTSLFALWGFANAVTDPMVQAFKKVLELSNSEAAWVQMAFYGGYFCMALPAALFMRKFSYKVGILIGLGLYATGALLFYPAAQSESFMFFCIGLYVLTFGLAFLETAANPYILAMGAKETATQRLNLAQAFNPVGLIIGLIVAQQFVLKNLKSDDIEDFSALDEASKILIKTTDLMVIRNPYVILGLVLIGVFVLFLVSKMPQSKDEGEMPSIGDTFAILAKNNKYVLGVVAQILYVGGQIMCWTYIYQYAEGIGVDSVTAGYYQLVAFILFTVGRAFGTYLLRFLSSGKLLMSFALATVASALGTMFIQGIGGLYCLVAISFFMSLMFPTIYGIALGDLTEEQSKVGSAGLVMAIVGGALMPKLQGMIIDVGGNGVADTKIMGVSEVNFSFILPLLCFLYIAWYGFRVFRKHETVDDVLHNA</sequence>
<dbReference type="STRING" id="1736674.APS56_05880"/>
<dbReference type="NCBIfam" id="TIGR00885">
    <property type="entry name" value="fucP"/>
    <property type="match status" value="1"/>
</dbReference>
<protein>
    <submittedName>
        <fullName evidence="7">MFS transporter</fullName>
    </submittedName>
</protein>
<dbReference type="GO" id="GO:0005886">
    <property type="term" value="C:plasma membrane"/>
    <property type="evidence" value="ECO:0007669"/>
    <property type="project" value="UniProtKB-SubCell"/>
</dbReference>
<dbReference type="Gene3D" id="1.20.1250.20">
    <property type="entry name" value="MFS general substrate transporter like domains"/>
    <property type="match status" value="2"/>
</dbReference>
<dbReference type="PATRIC" id="fig|1736674.3.peg.1202"/>
<dbReference type="KEGG" id="ahz:APS56_05880"/>
<feature type="transmembrane region" description="Helical" evidence="6">
    <location>
        <begin position="246"/>
        <end position="269"/>
    </location>
</feature>
<keyword evidence="4 6" id="KW-1133">Transmembrane helix</keyword>
<feature type="transmembrane region" description="Helical" evidence="6">
    <location>
        <begin position="57"/>
        <end position="75"/>
    </location>
</feature>
<evidence type="ECO:0000256" key="6">
    <source>
        <dbReference type="SAM" id="Phobius"/>
    </source>
</evidence>
<dbReference type="CDD" id="cd17394">
    <property type="entry name" value="MFS_FucP_like"/>
    <property type="match status" value="1"/>
</dbReference>
<feature type="transmembrane region" description="Helical" evidence="6">
    <location>
        <begin position="311"/>
        <end position="332"/>
    </location>
</feature>
<keyword evidence="8" id="KW-1185">Reference proteome</keyword>
<dbReference type="EMBL" id="CP012898">
    <property type="protein sequence ID" value="ALJ04691.1"/>
    <property type="molecule type" value="Genomic_DNA"/>
</dbReference>
<dbReference type="InterPro" id="IPR036259">
    <property type="entry name" value="MFS_trans_sf"/>
</dbReference>
<proteinExistence type="predicted"/>
<feature type="transmembrane region" description="Helical" evidence="6">
    <location>
        <begin position="281"/>
        <end position="299"/>
    </location>
</feature>
<evidence type="ECO:0000313" key="8">
    <source>
        <dbReference type="Proteomes" id="UP000057981"/>
    </source>
</evidence>
<dbReference type="Pfam" id="PF07690">
    <property type="entry name" value="MFS_1"/>
    <property type="match status" value="1"/>
</dbReference>
<evidence type="ECO:0000256" key="2">
    <source>
        <dbReference type="ARBA" id="ARBA00022475"/>
    </source>
</evidence>
<feature type="transmembrane region" description="Helical" evidence="6">
    <location>
        <begin position="107"/>
        <end position="124"/>
    </location>
</feature>
<name>A0A0P0DA43_9FLAO</name>
<dbReference type="GO" id="GO:0015535">
    <property type="term" value="F:fucose:proton symporter activity"/>
    <property type="evidence" value="ECO:0007669"/>
    <property type="project" value="InterPro"/>
</dbReference>
<keyword evidence="2" id="KW-1003">Cell membrane</keyword>
<dbReference type="PANTHER" id="PTHR43702">
    <property type="entry name" value="L-FUCOSE-PROTON SYMPORTER"/>
    <property type="match status" value="1"/>
</dbReference>
<feature type="transmembrane region" description="Helical" evidence="6">
    <location>
        <begin position="201"/>
        <end position="218"/>
    </location>
</feature>
<accession>A0A0P0DA43</accession>
<dbReference type="Proteomes" id="UP000057981">
    <property type="component" value="Chromosome"/>
</dbReference>
<keyword evidence="3 6" id="KW-0812">Transmembrane</keyword>
<feature type="transmembrane region" description="Helical" evidence="6">
    <location>
        <begin position="145"/>
        <end position="167"/>
    </location>
</feature>
<evidence type="ECO:0000256" key="5">
    <source>
        <dbReference type="ARBA" id="ARBA00023136"/>
    </source>
</evidence>
<evidence type="ECO:0000313" key="7">
    <source>
        <dbReference type="EMBL" id="ALJ04691.1"/>
    </source>
</evidence>
<reference evidence="7 8" key="1">
    <citation type="submission" date="2015-10" db="EMBL/GenBank/DDBJ databases">
        <authorList>
            <person name="Gilbert D.G."/>
        </authorList>
    </citation>
    <scope>NUCLEOTIDE SEQUENCE [LARGE SCALE GENOMIC DNA]</scope>
    <source>
        <strain evidence="8">HZ-22</strain>
    </source>
</reference>
<dbReference type="RefSeq" id="WP_054725932.1">
    <property type="nucleotide sequence ID" value="NZ_CP012898.1"/>
</dbReference>
<dbReference type="AlphaFoldDB" id="A0A0P0DA43"/>
<comment type="subcellular location">
    <subcellularLocation>
        <location evidence="1">Cell inner membrane</location>
        <topology evidence="1">Multi-pass membrane protein</topology>
    </subcellularLocation>
</comment>
<dbReference type="SUPFAM" id="SSF103473">
    <property type="entry name" value="MFS general substrate transporter"/>
    <property type="match status" value="1"/>
</dbReference>
<feature type="transmembrane region" description="Helical" evidence="6">
    <location>
        <begin position="338"/>
        <end position="358"/>
    </location>
</feature>
<feature type="transmembrane region" description="Helical" evidence="6">
    <location>
        <begin position="370"/>
        <end position="390"/>
    </location>
</feature>
<evidence type="ECO:0000256" key="1">
    <source>
        <dbReference type="ARBA" id="ARBA00004429"/>
    </source>
</evidence>
<dbReference type="PANTHER" id="PTHR43702:SF11">
    <property type="entry name" value="L-FUCOSE-PROTON SYMPORTER"/>
    <property type="match status" value="1"/>
</dbReference>
<feature type="transmembrane region" description="Helical" evidence="6">
    <location>
        <begin position="82"/>
        <end position="101"/>
    </location>
</feature>
<dbReference type="InterPro" id="IPR050375">
    <property type="entry name" value="MFS_TsgA-like"/>
</dbReference>
<evidence type="ECO:0000256" key="3">
    <source>
        <dbReference type="ARBA" id="ARBA00022692"/>
    </source>
</evidence>
<dbReference type="OrthoDB" id="9795150at2"/>
<dbReference type="InterPro" id="IPR005275">
    <property type="entry name" value="Lfuc_symporter_FucP"/>
</dbReference>
<gene>
    <name evidence="7" type="ORF">APS56_05880</name>
</gene>